<organism evidence="3 4">
    <name type="scientific">Paracoccus kondratievae</name>
    <dbReference type="NCBI Taxonomy" id="135740"/>
    <lineage>
        <taxon>Bacteria</taxon>
        <taxon>Pseudomonadati</taxon>
        <taxon>Pseudomonadota</taxon>
        <taxon>Alphaproteobacteria</taxon>
        <taxon>Rhodobacterales</taxon>
        <taxon>Paracoccaceae</taxon>
        <taxon>Paracoccus</taxon>
    </lineage>
</organism>
<gene>
    <name evidence="3" type="ORF">GCM10017635_11310</name>
</gene>
<evidence type="ECO:0000313" key="4">
    <source>
        <dbReference type="Proteomes" id="UP001143349"/>
    </source>
</evidence>
<dbReference type="EMBL" id="BSFH01000021">
    <property type="protein sequence ID" value="GLK63661.1"/>
    <property type="molecule type" value="Genomic_DNA"/>
</dbReference>
<keyword evidence="4" id="KW-1185">Reference proteome</keyword>
<evidence type="ECO:0000256" key="1">
    <source>
        <dbReference type="SAM" id="MobiDB-lite"/>
    </source>
</evidence>
<keyword evidence="2" id="KW-1133">Transmembrane helix</keyword>
<protein>
    <recommendedName>
        <fullName evidence="5">MxaK protein</fullName>
    </recommendedName>
</protein>
<dbReference type="AlphaFoldDB" id="A0AAD3RTD3"/>
<accession>A0AAD3RTD3</accession>
<reference evidence="3" key="1">
    <citation type="journal article" date="2014" name="Int. J. Syst. Evol. Microbiol.">
        <title>Complete genome sequence of Corynebacterium casei LMG S-19264T (=DSM 44701T), isolated from a smear-ripened cheese.</title>
        <authorList>
            <consortium name="US DOE Joint Genome Institute (JGI-PGF)"/>
            <person name="Walter F."/>
            <person name="Albersmeier A."/>
            <person name="Kalinowski J."/>
            <person name="Ruckert C."/>
        </authorList>
    </citation>
    <scope>NUCLEOTIDE SEQUENCE</scope>
    <source>
        <strain evidence="3">VKM B-2222</strain>
    </source>
</reference>
<dbReference type="Proteomes" id="UP001143349">
    <property type="component" value="Unassembled WGS sequence"/>
</dbReference>
<evidence type="ECO:0000313" key="3">
    <source>
        <dbReference type="EMBL" id="GLK63661.1"/>
    </source>
</evidence>
<keyword evidence="2" id="KW-0812">Transmembrane</keyword>
<sequence length="210" mass="22787">MLRGAGGGPLARTTLCPPLPRAPAGPGMRRLGFPALLAWVALAAGAVLWSGWQLWGMAVDNRAIRSLAGGSDVALRQAADPRAAHARALFLVLRDRPQEAETLLAGLATAPPGLRSEYHYAIGNARMRMGFERIERNRIDEATALINLAKASYREALRARPGNFDAKVNLDLATRLVRDMPREGQDGDEDSETRPRRLWTDLPGLPRGAP</sequence>
<feature type="transmembrane region" description="Helical" evidence="2">
    <location>
        <begin position="36"/>
        <end position="55"/>
    </location>
</feature>
<evidence type="ECO:0008006" key="5">
    <source>
        <dbReference type="Google" id="ProtNLM"/>
    </source>
</evidence>
<comment type="caution">
    <text evidence="3">The sequence shown here is derived from an EMBL/GenBank/DDBJ whole genome shotgun (WGS) entry which is preliminary data.</text>
</comment>
<feature type="region of interest" description="Disordered" evidence="1">
    <location>
        <begin position="178"/>
        <end position="210"/>
    </location>
</feature>
<name>A0AAD3RTD3_9RHOB</name>
<evidence type="ECO:0000256" key="2">
    <source>
        <dbReference type="SAM" id="Phobius"/>
    </source>
</evidence>
<keyword evidence="2" id="KW-0472">Membrane</keyword>
<proteinExistence type="predicted"/>
<reference evidence="3" key="2">
    <citation type="submission" date="2023-01" db="EMBL/GenBank/DDBJ databases">
        <authorList>
            <person name="Sun Q."/>
            <person name="Evtushenko L."/>
        </authorList>
    </citation>
    <scope>NUCLEOTIDE SEQUENCE</scope>
    <source>
        <strain evidence="3">VKM B-2222</strain>
    </source>
</reference>